<dbReference type="AlphaFoldDB" id="A0AAD9QMA4"/>
<organism evidence="1 2">
    <name type="scientific">Acropora cervicornis</name>
    <name type="common">Staghorn coral</name>
    <dbReference type="NCBI Taxonomy" id="6130"/>
    <lineage>
        <taxon>Eukaryota</taxon>
        <taxon>Metazoa</taxon>
        <taxon>Cnidaria</taxon>
        <taxon>Anthozoa</taxon>
        <taxon>Hexacorallia</taxon>
        <taxon>Scleractinia</taxon>
        <taxon>Astrocoeniina</taxon>
        <taxon>Acroporidae</taxon>
        <taxon>Acropora</taxon>
    </lineage>
</organism>
<evidence type="ECO:0000313" key="1">
    <source>
        <dbReference type="EMBL" id="KAK2563862.1"/>
    </source>
</evidence>
<accession>A0AAD9QMA4</accession>
<proteinExistence type="predicted"/>
<protein>
    <submittedName>
        <fullName evidence="1">Uncharacterized protein</fullName>
    </submittedName>
</protein>
<sequence>MVQDDVVVMCVDLNSLSTEGSPLVGFHGVRCIASCDGTYRCMNTKCPYLLSYKKENKKNFKQKSKADVVCGCCGYSAIAVPCFAKKVWGFENSHVIVYYSDTHMCEDKAPLTDATLKA</sequence>
<keyword evidence="2" id="KW-1185">Reference proteome</keyword>
<gene>
    <name evidence="1" type="ORF">P5673_012869</name>
</gene>
<name>A0AAD9QMA4_ACRCE</name>
<reference evidence="1" key="2">
    <citation type="journal article" date="2023" name="Science">
        <title>Genomic signatures of disease resistance in endangered staghorn corals.</title>
        <authorList>
            <person name="Vollmer S.V."/>
            <person name="Selwyn J.D."/>
            <person name="Despard B.A."/>
            <person name="Roesel C.L."/>
        </authorList>
    </citation>
    <scope>NUCLEOTIDE SEQUENCE</scope>
    <source>
        <strain evidence="1">K2</strain>
    </source>
</reference>
<dbReference type="Proteomes" id="UP001249851">
    <property type="component" value="Unassembled WGS sequence"/>
</dbReference>
<dbReference type="EMBL" id="JARQWQ010000024">
    <property type="protein sequence ID" value="KAK2563862.1"/>
    <property type="molecule type" value="Genomic_DNA"/>
</dbReference>
<reference evidence="1" key="1">
    <citation type="journal article" date="2023" name="G3 (Bethesda)">
        <title>Whole genome assembly and annotation of the endangered Caribbean coral Acropora cervicornis.</title>
        <authorList>
            <person name="Selwyn J.D."/>
            <person name="Vollmer S.V."/>
        </authorList>
    </citation>
    <scope>NUCLEOTIDE SEQUENCE</scope>
    <source>
        <strain evidence="1">K2</strain>
    </source>
</reference>
<evidence type="ECO:0000313" key="2">
    <source>
        <dbReference type="Proteomes" id="UP001249851"/>
    </source>
</evidence>
<comment type="caution">
    <text evidence="1">The sequence shown here is derived from an EMBL/GenBank/DDBJ whole genome shotgun (WGS) entry which is preliminary data.</text>
</comment>